<gene>
    <name evidence="1" type="ORF">LITE_LOCUS116</name>
</gene>
<protein>
    <submittedName>
        <fullName evidence="1">Uncharacterized protein</fullName>
    </submittedName>
</protein>
<dbReference type="Proteomes" id="UP001154282">
    <property type="component" value="Unassembled WGS sequence"/>
</dbReference>
<dbReference type="EMBL" id="CAMGYJ010000002">
    <property type="protein sequence ID" value="CAI0374245.1"/>
    <property type="molecule type" value="Genomic_DNA"/>
</dbReference>
<comment type="caution">
    <text evidence="1">The sequence shown here is derived from an EMBL/GenBank/DDBJ whole genome shotgun (WGS) entry which is preliminary data.</text>
</comment>
<organism evidence="1 2">
    <name type="scientific">Linum tenue</name>
    <dbReference type="NCBI Taxonomy" id="586396"/>
    <lineage>
        <taxon>Eukaryota</taxon>
        <taxon>Viridiplantae</taxon>
        <taxon>Streptophyta</taxon>
        <taxon>Embryophyta</taxon>
        <taxon>Tracheophyta</taxon>
        <taxon>Spermatophyta</taxon>
        <taxon>Magnoliopsida</taxon>
        <taxon>eudicotyledons</taxon>
        <taxon>Gunneridae</taxon>
        <taxon>Pentapetalae</taxon>
        <taxon>rosids</taxon>
        <taxon>fabids</taxon>
        <taxon>Malpighiales</taxon>
        <taxon>Linaceae</taxon>
        <taxon>Linum</taxon>
    </lineage>
</organism>
<evidence type="ECO:0000313" key="1">
    <source>
        <dbReference type="EMBL" id="CAI0374245.1"/>
    </source>
</evidence>
<evidence type="ECO:0000313" key="2">
    <source>
        <dbReference type="Proteomes" id="UP001154282"/>
    </source>
</evidence>
<reference evidence="1" key="1">
    <citation type="submission" date="2022-08" db="EMBL/GenBank/DDBJ databases">
        <authorList>
            <person name="Gutierrez-Valencia J."/>
        </authorList>
    </citation>
    <scope>NUCLEOTIDE SEQUENCE</scope>
</reference>
<dbReference type="InterPro" id="IPR044296">
    <property type="entry name" value="HIPP46"/>
</dbReference>
<proteinExistence type="predicted"/>
<dbReference type="Gene3D" id="3.30.70.100">
    <property type="match status" value="1"/>
</dbReference>
<keyword evidence="2" id="KW-1185">Reference proteome</keyword>
<feature type="non-terminal residue" evidence="1">
    <location>
        <position position="1"/>
    </location>
</feature>
<accession>A0AAV0GMP1</accession>
<dbReference type="AlphaFoldDB" id="A0AAV0GMP1"/>
<sequence>LTKLSTLFTDTLSIPDPFTFSARPVYRSILSFPDLRRMTLQKRIVFKLHFNCEKSQSKALQIAAGTEGVNFVGLEGECKEYLVVVGDRVNPEKLTINLRKKLKMVELLSVDTEDSD</sequence>
<name>A0AAV0GMP1_9ROSI</name>
<dbReference type="PANTHER" id="PTHR46371">
    <property type="entry name" value="OS04G0464100 PROTEIN"/>
    <property type="match status" value="1"/>
</dbReference>